<dbReference type="Pfam" id="PF14580">
    <property type="entry name" value="LRR_9"/>
    <property type="match status" value="1"/>
</dbReference>
<dbReference type="GO" id="GO:0000398">
    <property type="term" value="P:mRNA splicing, via spliceosome"/>
    <property type="evidence" value="ECO:0007669"/>
    <property type="project" value="InterPro"/>
</dbReference>
<dbReference type="InterPro" id="IPR044640">
    <property type="entry name" value="RU2A"/>
</dbReference>
<evidence type="ECO:0000313" key="7">
    <source>
        <dbReference type="EMBL" id="ONM11621.1"/>
    </source>
</evidence>
<evidence type="ECO:0000313" key="6">
    <source>
        <dbReference type="EMBL" id="ACF85244.1"/>
    </source>
</evidence>
<reference evidence="6" key="1">
    <citation type="journal article" date="2009" name="PLoS Genet.">
        <title>Sequencing, mapping, and analysis of 27,455 maize full-length cDNAs.</title>
        <authorList>
            <person name="Soderlund C."/>
            <person name="Descour A."/>
            <person name="Kudrna D."/>
            <person name="Bomhoff M."/>
            <person name="Boyd L."/>
            <person name="Currie J."/>
            <person name="Angelova A."/>
            <person name="Collura K."/>
            <person name="Wissotski M."/>
            <person name="Ashley E."/>
            <person name="Morrow D."/>
            <person name="Fernandes J."/>
            <person name="Walbot V."/>
            <person name="Yu Y."/>
        </authorList>
    </citation>
    <scope>NUCLEOTIDE SEQUENCE</scope>
    <source>
        <strain evidence="6">B73</strain>
    </source>
</reference>
<keyword evidence="4" id="KW-0539">Nucleus</keyword>
<dbReference type="HOGENOM" id="CLU_1066939_0_0_1"/>
<keyword evidence="3" id="KW-0677">Repeat</keyword>
<dbReference type="ExpressionAtlas" id="B4FT01">
    <property type="expression patterns" value="baseline and differential"/>
</dbReference>
<accession>B4FT01</accession>
<comment type="similarity">
    <text evidence="5">Belongs to the U2 small nuclear ribonucleoprotein A family.</text>
</comment>
<dbReference type="GO" id="GO:0030620">
    <property type="term" value="F:U2 snRNA binding"/>
    <property type="evidence" value="ECO:0007669"/>
    <property type="project" value="InterPro"/>
</dbReference>
<proteinExistence type="evidence at transcript level"/>
<sequence>MVRLTADLIWKSPHFFNAVKERELDLRGNKIAVIENVGATEDQFDTIDLSDNEIVKLENFPYLNRLGTLLVNNNRITRINPNLGEFLPKLHTLVLTNNRLTNLAEIDPLASLPKLQFLSLLDNTVTKQPDYRLYVIHKLKHLRLLDFKKVKQQVCSFPLEWLQNMFWDGPQKCWAAGSKRDKQATLLTLDFHELDALTPWNALSGMFSIIQSANVAFISDFLGRFFFCFVGESCGSEKVPLKGSRGRGKEGACQNVYSWSA</sequence>
<dbReference type="InterPro" id="IPR001611">
    <property type="entry name" value="Leu-rich_rpt"/>
</dbReference>
<reference evidence="7" key="2">
    <citation type="submission" date="2015-12" db="EMBL/GenBank/DDBJ databases">
        <title>Update maize B73 reference genome by single molecule sequencing technologies.</title>
        <authorList>
            <consortium name="Maize Genome Sequencing Project"/>
            <person name="Ware D."/>
        </authorList>
    </citation>
    <scope>NUCLEOTIDE SEQUENCE [LARGE SCALE GENOMIC DNA]</scope>
    <source>
        <tissue evidence="7">Seedling</tissue>
    </source>
</reference>
<evidence type="ECO:0000256" key="2">
    <source>
        <dbReference type="ARBA" id="ARBA00022614"/>
    </source>
</evidence>
<dbReference type="GO" id="GO:0005634">
    <property type="term" value="C:nucleus"/>
    <property type="evidence" value="ECO:0007669"/>
    <property type="project" value="UniProtKB-SubCell"/>
</dbReference>
<keyword evidence="2" id="KW-0433">Leucine-rich repeat</keyword>
<comment type="subcellular location">
    <subcellularLocation>
        <location evidence="1">Nucleus</location>
    </subcellularLocation>
</comment>
<dbReference type="InterPro" id="IPR032675">
    <property type="entry name" value="LRR_dom_sf"/>
</dbReference>
<name>B4FT01_MAIZE</name>
<dbReference type="AlphaFoldDB" id="B4FT01"/>
<evidence type="ECO:0000256" key="3">
    <source>
        <dbReference type="ARBA" id="ARBA00022737"/>
    </source>
</evidence>
<evidence type="ECO:0000256" key="4">
    <source>
        <dbReference type="ARBA" id="ARBA00023242"/>
    </source>
</evidence>
<dbReference type="SUPFAM" id="SSF52058">
    <property type="entry name" value="L domain-like"/>
    <property type="match status" value="1"/>
</dbReference>
<dbReference type="EMBL" id="CM007647">
    <property type="protein sequence ID" value="ONM11621.1"/>
    <property type="molecule type" value="Genomic_DNA"/>
</dbReference>
<dbReference type="PANTHER" id="PTHR10552:SF6">
    <property type="entry name" value="U2 SMALL NUCLEAR RIBONUCLEOPROTEIN A"/>
    <property type="match status" value="1"/>
</dbReference>
<gene>
    <name evidence="7" type="ORF">ZEAMMB73_Zm00001d034858</name>
</gene>
<evidence type="ECO:0000256" key="1">
    <source>
        <dbReference type="ARBA" id="ARBA00004123"/>
    </source>
</evidence>
<dbReference type="Gene3D" id="3.80.10.10">
    <property type="entry name" value="Ribonuclease Inhibitor"/>
    <property type="match status" value="1"/>
</dbReference>
<dbReference type="EMBL" id="BT040239">
    <property type="protein sequence ID" value="ACF85244.1"/>
    <property type="molecule type" value="mRNA"/>
</dbReference>
<dbReference type="PROSITE" id="PS51450">
    <property type="entry name" value="LRR"/>
    <property type="match status" value="1"/>
</dbReference>
<dbReference type="PANTHER" id="PTHR10552">
    <property type="entry name" value="U2 SMALL NUCLEAR RIBONUCLEOPROTEIN A"/>
    <property type="match status" value="1"/>
</dbReference>
<protein>
    <submittedName>
        <fullName evidence="7">Inactive protein FRIGIDA</fullName>
    </submittedName>
</protein>
<evidence type="ECO:0000256" key="5">
    <source>
        <dbReference type="ARBA" id="ARBA00024196"/>
    </source>
</evidence>
<dbReference type="FunFam" id="3.80.10.10:FF:000026">
    <property type="entry name" value="U2 small nuclear ribonucleoprotein A"/>
    <property type="match status" value="1"/>
</dbReference>
<organism evidence="6">
    <name type="scientific">Zea mays</name>
    <name type="common">Maize</name>
    <dbReference type="NCBI Taxonomy" id="4577"/>
    <lineage>
        <taxon>Eukaryota</taxon>
        <taxon>Viridiplantae</taxon>
        <taxon>Streptophyta</taxon>
        <taxon>Embryophyta</taxon>
        <taxon>Tracheophyta</taxon>
        <taxon>Spermatophyta</taxon>
        <taxon>Magnoliopsida</taxon>
        <taxon>Liliopsida</taxon>
        <taxon>Poales</taxon>
        <taxon>Poaceae</taxon>
        <taxon>PACMAD clade</taxon>
        <taxon>Panicoideae</taxon>
        <taxon>Andropogonodae</taxon>
        <taxon>Andropogoneae</taxon>
        <taxon>Tripsacinae</taxon>
        <taxon>Zea</taxon>
    </lineage>
</organism>